<dbReference type="PANTHER" id="PTHR43591">
    <property type="entry name" value="METHYLTRANSFERASE"/>
    <property type="match status" value="1"/>
</dbReference>
<dbReference type="Proteomes" id="UP000679690">
    <property type="component" value="Unassembled WGS sequence"/>
</dbReference>
<keyword evidence="2" id="KW-0808">Transferase</keyword>
<organism evidence="2 3">
    <name type="scientific">Actinoplanes flavus</name>
    <dbReference type="NCBI Taxonomy" id="2820290"/>
    <lineage>
        <taxon>Bacteria</taxon>
        <taxon>Bacillati</taxon>
        <taxon>Actinomycetota</taxon>
        <taxon>Actinomycetes</taxon>
        <taxon>Micromonosporales</taxon>
        <taxon>Micromonosporaceae</taxon>
        <taxon>Actinoplanes</taxon>
    </lineage>
</organism>
<proteinExistence type="predicted"/>
<dbReference type="Gene3D" id="3.40.50.150">
    <property type="entry name" value="Vaccinia Virus protein VP39"/>
    <property type="match status" value="1"/>
</dbReference>
<dbReference type="Pfam" id="PF08241">
    <property type="entry name" value="Methyltransf_11"/>
    <property type="match status" value="1"/>
</dbReference>
<comment type="caution">
    <text evidence="2">The sequence shown here is derived from an EMBL/GenBank/DDBJ whole genome shotgun (WGS) entry which is preliminary data.</text>
</comment>
<dbReference type="InterPro" id="IPR013216">
    <property type="entry name" value="Methyltransf_11"/>
</dbReference>
<dbReference type="InterPro" id="IPR029063">
    <property type="entry name" value="SAM-dependent_MTases_sf"/>
</dbReference>
<evidence type="ECO:0000259" key="1">
    <source>
        <dbReference type="Pfam" id="PF08241"/>
    </source>
</evidence>
<keyword evidence="2" id="KW-0489">Methyltransferase</keyword>
<dbReference type="GO" id="GO:0032259">
    <property type="term" value="P:methylation"/>
    <property type="evidence" value="ECO:0007669"/>
    <property type="project" value="UniProtKB-KW"/>
</dbReference>
<sequence length="282" mass="29313">MTRSSFDDHERSMWAGRAEIFNDSMAHLCGHTAPALLSAAVPPAGAPGDRDLAGLRLLDVGTGSGTVAGLADARGARVTAVDAEPSMVELAAKRVPGAEVRQAILPELPFPDGTFDAAVANFVINHVGDPAAAVAAMRRVVRPGGRIAVTIWPHPKPEAQRLWDEIFDAAGAIRPDDLPRLDPALDFRRDEAGLTALLAGAGLTGVTGTTISWTMCIDAGAWWSGPAAGIGLTGLILAAQDEPTAIRVRREYERRTALYRGPDGVLAVPTAALLAAGTVPAA</sequence>
<dbReference type="GO" id="GO:0008168">
    <property type="term" value="F:methyltransferase activity"/>
    <property type="evidence" value="ECO:0007669"/>
    <property type="project" value="UniProtKB-KW"/>
</dbReference>
<dbReference type="SUPFAM" id="SSF53335">
    <property type="entry name" value="S-adenosyl-L-methionine-dependent methyltransferases"/>
    <property type="match status" value="1"/>
</dbReference>
<protein>
    <submittedName>
        <fullName evidence="2">Methyltransferase domain-containing protein</fullName>
    </submittedName>
</protein>
<keyword evidence="3" id="KW-1185">Reference proteome</keyword>
<reference evidence="2 3" key="1">
    <citation type="submission" date="2021-03" db="EMBL/GenBank/DDBJ databases">
        <title>Actinoplanes flavus sp. nov., a novel actinomycete isolated from Coconut Palm rhizosphere soil.</title>
        <authorList>
            <person name="Luo X."/>
        </authorList>
    </citation>
    <scope>NUCLEOTIDE SEQUENCE [LARGE SCALE GENOMIC DNA]</scope>
    <source>
        <strain evidence="2 3">NEAU-H7</strain>
    </source>
</reference>
<dbReference type="EMBL" id="JAGFNS010000009">
    <property type="protein sequence ID" value="MBO3738890.1"/>
    <property type="molecule type" value="Genomic_DNA"/>
</dbReference>
<accession>A0ABS3UJI1</accession>
<evidence type="ECO:0000313" key="2">
    <source>
        <dbReference type="EMBL" id="MBO3738890.1"/>
    </source>
</evidence>
<evidence type="ECO:0000313" key="3">
    <source>
        <dbReference type="Proteomes" id="UP000679690"/>
    </source>
</evidence>
<dbReference type="RefSeq" id="WP_208468064.1">
    <property type="nucleotide sequence ID" value="NZ_JAGFNS010000009.1"/>
</dbReference>
<name>A0ABS3UJI1_9ACTN</name>
<feature type="domain" description="Methyltransferase type 11" evidence="1">
    <location>
        <begin position="58"/>
        <end position="148"/>
    </location>
</feature>
<dbReference type="CDD" id="cd02440">
    <property type="entry name" value="AdoMet_MTases"/>
    <property type="match status" value="1"/>
</dbReference>
<gene>
    <name evidence="2" type="ORF">J5X75_15290</name>
</gene>